<evidence type="ECO:0000313" key="8">
    <source>
        <dbReference type="EMBL" id="OOF93291.1"/>
    </source>
</evidence>
<dbReference type="InterPro" id="IPR050416">
    <property type="entry name" value="FAD-linked_Oxidoreductase"/>
</dbReference>
<evidence type="ECO:0000256" key="1">
    <source>
        <dbReference type="ARBA" id="ARBA00001974"/>
    </source>
</evidence>
<dbReference type="SUPFAM" id="SSF56176">
    <property type="entry name" value="FAD-binding/transporter-associated domain-like"/>
    <property type="match status" value="1"/>
</dbReference>
<feature type="domain" description="FAD-binding PCMH-type" evidence="7">
    <location>
        <begin position="115"/>
        <end position="311"/>
    </location>
</feature>
<dbReference type="Proteomes" id="UP000188318">
    <property type="component" value="Unassembled WGS sequence"/>
</dbReference>
<dbReference type="OrthoDB" id="9983560at2759"/>
<dbReference type="Gene3D" id="3.30.465.10">
    <property type="match status" value="2"/>
</dbReference>
<feature type="signal peptide" evidence="6">
    <location>
        <begin position="1"/>
        <end position="17"/>
    </location>
</feature>
<keyword evidence="9" id="KW-1185">Reference proteome</keyword>
<comment type="similarity">
    <text evidence="2">Belongs to the oxygen-dependent FAD-linked oxidoreductase family.</text>
</comment>
<dbReference type="InterPro" id="IPR016166">
    <property type="entry name" value="FAD-bd_PCMH"/>
</dbReference>
<comment type="cofactor">
    <cofactor evidence="1">
        <name>FAD</name>
        <dbReference type="ChEBI" id="CHEBI:57692"/>
    </cofactor>
</comment>
<evidence type="ECO:0000256" key="4">
    <source>
        <dbReference type="ARBA" id="ARBA00022827"/>
    </source>
</evidence>
<dbReference type="InterPro" id="IPR036318">
    <property type="entry name" value="FAD-bd_PCMH-like_sf"/>
</dbReference>
<evidence type="ECO:0000259" key="7">
    <source>
        <dbReference type="PROSITE" id="PS51387"/>
    </source>
</evidence>
<dbReference type="InterPro" id="IPR006094">
    <property type="entry name" value="Oxid_FAD_bind_N"/>
</dbReference>
<keyword evidence="6" id="KW-0732">Signal</keyword>
<dbReference type="EMBL" id="KV907504">
    <property type="protein sequence ID" value="OOF93291.1"/>
    <property type="molecule type" value="Genomic_DNA"/>
</dbReference>
<dbReference type="VEuPathDB" id="FungiDB:ASPCADRAFT_407494"/>
<name>A0A1R3RFM7_ASPC5</name>
<evidence type="ECO:0000256" key="3">
    <source>
        <dbReference type="ARBA" id="ARBA00022630"/>
    </source>
</evidence>
<dbReference type="GO" id="GO:0071949">
    <property type="term" value="F:FAD binding"/>
    <property type="evidence" value="ECO:0007669"/>
    <property type="project" value="InterPro"/>
</dbReference>
<dbReference type="PANTHER" id="PTHR42973:SF39">
    <property type="entry name" value="FAD-BINDING PCMH-TYPE DOMAIN-CONTAINING PROTEIN"/>
    <property type="match status" value="1"/>
</dbReference>
<evidence type="ECO:0000256" key="2">
    <source>
        <dbReference type="ARBA" id="ARBA00005466"/>
    </source>
</evidence>
<organism evidence="8 9">
    <name type="scientific">Aspergillus carbonarius (strain ITEM 5010)</name>
    <dbReference type="NCBI Taxonomy" id="602072"/>
    <lineage>
        <taxon>Eukaryota</taxon>
        <taxon>Fungi</taxon>
        <taxon>Dikarya</taxon>
        <taxon>Ascomycota</taxon>
        <taxon>Pezizomycotina</taxon>
        <taxon>Eurotiomycetes</taxon>
        <taxon>Eurotiomycetidae</taxon>
        <taxon>Eurotiales</taxon>
        <taxon>Aspergillaceae</taxon>
        <taxon>Aspergillus</taxon>
        <taxon>Aspergillus subgen. Circumdati</taxon>
    </lineage>
</organism>
<evidence type="ECO:0000256" key="5">
    <source>
        <dbReference type="ARBA" id="ARBA00023002"/>
    </source>
</evidence>
<dbReference type="Pfam" id="PF01565">
    <property type="entry name" value="FAD_binding_4"/>
    <property type="match status" value="1"/>
</dbReference>
<accession>A0A1R3RFM7</accession>
<keyword evidence="5" id="KW-0560">Oxidoreductase</keyword>
<keyword evidence="3" id="KW-0285">Flavoprotein</keyword>
<dbReference type="InterPro" id="IPR012951">
    <property type="entry name" value="BBE"/>
</dbReference>
<sequence>MLPVLVSALFLAATIPASPVCKVTPYDAAWPSTADWEALNASIDHQLLSTVPVASSCWAGNPFGSSVSCSTVEEDWANASWQSRFPESIDYPVYANNSCLPPTADGYLAERGCTTGGMPQYIVNATSEGQIATAMKWAADRNIRIVVKGTGHDLNGRYADTRYVVQSLLTLHSSSGAFALSIWTRHLRKLERNTSWHNPSTNASQDVYIVGSGQQWGNVLDLALEQGRVVTTGQDPSVGLGGYIQGGGHGPISRTYGLAASHVLQMRVVTTEGQILVANDAENRDLFWALRGGGPGLYGVVTEYVIRHHPVPHNVIMGNVLIAPKDGSNASAERSWDAAVRHLSALPDLMDAGLAGACMVATGEMAMSFGSLKEFTTGVVIKQVFWSFNSTPAAMQALVNPVLDNITQTAGGNSSLTVSFSASNFGNYSSFYDAISGSEVAGGQSLVSSRLLGRAELVDTPFQKQKEYLKIAMRSQNSTAGTYATVGLQGGPGVRNTPQTAWGAILPAWRSAYLHFISNGAIVDPIAAGSPKLALESAARYNEAKEQMWTEWSPESGAYMNEANPYDSNFKHDFYGANYDRLVQVKAKYDPSESLFVLAGVGSDKWHYNLDSGRLCKERN</sequence>
<dbReference type="AlphaFoldDB" id="A0A1R3RFM7"/>
<evidence type="ECO:0000313" key="9">
    <source>
        <dbReference type="Proteomes" id="UP000188318"/>
    </source>
</evidence>
<proteinExistence type="inferred from homology"/>
<dbReference type="PANTHER" id="PTHR42973">
    <property type="entry name" value="BINDING OXIDOREDUCTASE, PUTATIVE (AFU_ORTHOLOGUE AFUA_1G17690)-RELATED"/>
    <property type="match status" value="1"/>
</dbReference>
<dbReference type="OMA" id="SSCWPGN"/>
<dbReference type="STRING" id="602072.A0A1R3RFM7"/>
<dbReference type="GO" id="GO:0016491">
    <property type="term" value="F:oxidoreductase activity"/>
    <property type="evidence" value="ECO:0007669"/>
    <property type="project" value="UniProtKB-KW"/>
</dbReference>
<dbReference type="PROSITE" id="PS51387">
    <property type="entry name" value="FAD_PCMH"/>
    <property type="match status" value="1"/>
</dbReference>
<dbReference type="Pfam" id="PF08031">
    <property type="entry name" value="BBE"/>
    <property type="match status" value="1"/>
</dbReference>
<feature type="chain" id="PRO_5012458511" description="FAD-binding PCMH-type domain-containing protein" evidence="6">
    <location>
        <begin position="18"/>
        <end position="620"/>
    </location>
</feature>
<keyword evidence="4" id="KW-0274">FAD</keyword>
<reference evidence="9" key="1">
    <citation type="journal article" date="2017" name="Genome Biol.">
        <title>Comparative genomics reveals high biological diversity and specific adaptations in the industrially and medically important fungal genus Aspergillus.</title>
        <authorList>
            <person name="de Vries R.P."/>
            <person name="Riley R."/>
            <person name="Wiebenga A."/>
            <person name="Aguilar-Osorio G."/>
            <person name="Amillis S."/>
            <person name="Uchima C.A."/>
            <person name="Anderluh G."/>
            <person name="Asadollahi M."/>
            <person name="Askin M."/>
            <person name="Barry K."/>
            <person name="Battaglia E."/>
            <person name="Bayram O."/>
            <person name="Benocci T."/>
            <person name="Braus-Stromeyer S.A."/>
            <person name="Caldana C."/>
            <person name="Canovas D."/>
            <person name="Cerqueira G.C."/>
            <person name="Chen F."/>
            <person name="Chen W."/>
            <person name="Choi C."/>
            <person name="Clum A."/>
            <person name="Dos Santos R.A."/>
            <person name="Damasio A.R."/>
            <person name="Diallinas G."/>
            <person name="Emri T."/>
            <person name="Fekete E."/>
            <person name="Flipphi M."/>
            <person name="Freyberg S."/>
            <person name="Gallo A."/>
            <person name="Gournas C."/>
            <person name="Habgood R."/>
            <person name="Hainaut M."/>
            <person name="Harispe M.L."/>
            <person name="Henrissat B."/>
            <person name="Hilden K.S."/>
            <person name="Hope R."/>
            <person name="Hossain A."/>
            <person name="Karabika E."/>
            <person name="Karaffa L."/>
            <person name="Karanyi Z."/>
            <person name="Krasevec N."/>
            <person name="Kuo A."/>
            <person name="Kusch H."/>
            <person name="LaButti K."/>
            <person name="Lagendijk E.L."/>
            <person name="Lapidus A."/>
            <person name="Levasseur A."/>
            <person name="Lindquist E."/>
            <person name="Lipzen A."/>
            <person name="Logrieco A.F."/>
            <person name="MacCabe A."/>
            <person name="Maekelae M.R."/>
            <person name="Malavazi I."/>
            <person name="Melin P."/>
            <person name="Meyer V."/>
            <person name="Mielnichuk N."/>
            <person name="Miskei M."/>
            <person name="Molnar A.P."/>
            <person name="Mule G."/>
            <person name="Ngan C.Y."/>
            <person name="Orejas M."/>
            <person name="Orosz E."/>
            <person name="Ouedraogo J.P."/>
            <person name="Overkamp K.M."/>
            <person name="Park H.-S."/>
            <person name="Perrone G."/>
            <person name="Piumi F."/>
            <person name="Punt P.J."/>
            <person name="Ram A.F."/>
            <person name="Ramon A."/>
            <person name="Rauscher S."/>
            <person name="Record E."/>
            <person name="Riano-Pachon D.M."/>
            <person name="Robert V."/>
            <person name="Roehrig J."/>
            <person name="Ruller R."/>
            <person name="Salamov A."/>
            <person name="Salih N.S."/>
            <person name="Samson R.A."/>
            <person name="Sandor E."/>
            <person name="Sanguinetti M."/>
            <person name="Schuetze T."/>
            <person name="Sepcic K."/>
            <person name="Shelest E."/>
            <person name="Sherlock G."/>
            <person name="Sophianopoulou V."/>
            <person name="Squina F.M."/>
            <person name="Sun H."/>
            <person name="Susca A."/>
            <person name="Todd R.B."/>
            <person name="Tsang A."/>
            <person name="Unkles S.E."/>
            <person name="van de Wiele N."/>
            <person name="van Rossen-Uffink D."/>
            <person name="Oliveira J.V."/>
            <person name="Vesth T.C."/>
            <person name="Visser J."/>
            <person name="Yu J.-H."/>
            <person name="Zhou M."/>
            <person name="Andersen M.R."/>
            <person name="Archer D.B."/>
            <person name="Baker S.E."/>
            <person name="Benoit I."/>
            <person name="Brakhage A.A."/>
            <person name="Braus G.H."/>
            <person name="Fischer R."/>
            <person name="Frisvad J.C."/>
            <person name="Goldman G.H."/>
            <person name="Houbraken J."/>
            <person name="Oakley B."/>
            <person name="Pocsi I."/>
            <person name="Scazzocchio C."/>
            <person name="Seiboth B."/>
            <person name="vanKuyk P.A."/>
            <person name="Wortman J."/>
            <person name="Dyer P.S."/>
            <person name="Grigoriev I.V."/>
        </authorList>
    </citation>
    <scope>NUCLEOTIDE SEQUENCE [LARGE SCALE GENOMIC DNA]</scope>
    <source>
        <strain evidence="9">ITEM 5010</strain>
    </source>
</reference>
<dbReference type="InterPro" id="IPR016169">
    <property type="entry name" value="FAD-bd_PCMH_sub2"/>
</dbReference>
<gene>
    <name evidence="8" type="ORF">ASPCADRAFT_407494</name>
</gene>
<protein>
    <recommendedName>
        <fullName evidence="7">FAD-binding PCMH-type domain-containing protein</fullName>
    </recommendedName>
</protein>
<evidence type="ECO:0000256" key="6">
    <source>
        <dbReference type="SAM" id="SignalP"/>
    </source>
</evidence>